<evidence type="ECO:0000313" key="4">
    <source>
        <dbReference type="Proteomes" id="UP000324611"/>
    </source>
</evidence>
<dbReference type="SUPFAM" id="SSF56281">
    <property type="entry name" value="Metallo-hydrolase/oxidoreductase"/>
    <property type="match status" value="1"/>
</dbReference>
<evidence type="ECO:0000259" key="2">
    <source>
        <dbReference type="SMART" id="SM00849"/>
    </source>
</evidence>
<dbReference type="AlphaFoldDB" id="A0A5B2VN11"/>
<accession>A0A5B2VN11</accession>
<dbReference type="InterPro" id="IPR001279">
    <property type="entry name" value="Metallo-B-lactamas"/>
</dbReference>
<comment type="caution">
    <text evidence="3">The sequence shown here is derived from an EMBL/GenBank/DDBJ whole genome shotgun (WGS) entry which is preliminary data.</text>
</comment>
<reference evidence="3 4" key="1">
    <citation type="submission" date="2019-09" db="EMBL/GenBank/DDBJ databases">
        <title>Chitinophaga ginsengihumi sp. nov., isolated from soil of ginseng rhizosphere.</title>
        <authorList>
            <person name="Lee J."/>
        </authorList>
    </citation>
    <scope>NUCLEOTIDE SEQUENCE [LARGE SCALE GENOMIC DNA]</scope>
    <source>
        <strain evidence="3 4">BN140078</strain>
    </source>
</reference>
<name>A0A5B2VN11_9BACT</name>
<keyword evidence="1 3" id="KW-0378">Hydrolase</keyword>
<evidence type="ECO:0000313" key="3">
    <source>
        <dbReference type="EMBL" id="KAA2239529.1"/>
    </source>
</evidence>
<keyword evidence="4" id="KW-1185">Reference proteome</keyword>
<gene>
    <name evidence="3" type="ORF">F0L74_25350</name>
</gene>
<dbReference type="GO" id="GO:0016787">
    <property type="term" value="F:hydrolase activity"/>
    <property type="evidence" value="ECO:0007669"/>
    <property type="project" value="UniProtKB-KW"/>
</dbReference>
<dbReference type="Proteomes" id="UP000324611">
    <property type="component" value="Unassembled WGS sequence"/>
</dbReference>
<protein>
    <submittedName>
        <fullName evidence="3">MBL fold metallo-hydrolase</fullName>
    </submittedName>
</protein>
<dbReference type="EMBL" id="VUOC01000004">
    <property type="protein sequence ID" value="KAA2239529.1"/>
    <property type="molecule type" value="Genomic_DNA"/>
</dbReference>
<dbReference type="PANTHER" id="PTHR43546:SF9">
    <property type="entry name" value="L-ASCORBATE-6-PHOSPHATE LACTONASE ULAG-RELATED"/>
    <property type="match status" value="1"/>
</dbReference>
<reference evidence="3 4" key="2">
    <citation type="submission" date="2019-09" db="EMBL/GenBank/DDBJ databases">
        <authorList>
            <person name="Jin C."/>
        </authorList>
    </citation>
    <scope>NUCLEOTIDE SEQUENCE [LARGE SCALE GENOMIC DNA]</scope>
    <source>
        <strain evidence="3 4">BN140078</strain>
    </source>
</reference>
<dbReference type="PANTHER" id="PTHR43546">
    <property type="entry name" value="UPF0173 METAL-DEPENDENT HYDROLASE MJ1163-RELATED"/>
    <property type="match status" value="1"/>
</dbReference>
<dbReference type="InterPro" id="IPR036866">
    <property type="entry name" value="RibonucZ/Hydroxyglut_hydro"/>
</dbReference>
<sequence>MGDIIQDHWLPFPGKYCQGYIQATMLVLVILHGYQIVNRLHICDLLGGSDEAIHLCHSNIIHFMNVQLLRNATLVVQVNGKTILVDPMLGARDSYDPIPYTDNGLRNPLVDLPINEAQLQALIGQTDAILLTHLHIDHWDPAAQQMLPKQLPVFCQPVDAETIRASGFTNVIPVTDELCWEGITIYRSVGRHGVGAITQLTGAVSGYVITAGEERLYIAGDSIWCDEVAQTLDRFRPNRIVLNGSAARFVIGDPIIMNIADVITVCKYAPLAQVYVVHMESVNPSTESRADVKTALADHSLSHRCHVPDDGAYLFK</sequence>
<feature type="domain" description="Metallo-beta-lactamase" evidence="2">
    <location>
        <begin position="69"/>
        <end position="259"/>
    </location>
</feature>
<dbReference type="Pfam" id="PF12706">
    <property type="entry name" value="Lactamase_B_2"/>
    <property type="match status" value="1"/>
</dbReference>
<proteinExistence type="predicted"/>
<evidence type="ECO:0000256" key="1">
    <source>
        <dbReference type="ARBA" id="ARBA00022801"/>
    </source>
</evidence>
<dbReference type="SMART" id="SM00849">
    <property type="entry name" value="Lactamase_B"/>
    <property type="match status" value="1"/>
</dbReference>
<organism evidence="3 4">
    <name type="scientific">Chitinophaga agrisoli</name>
    <dbReference type="NCBI Taxonomy" id="2607653"/>
    <lineage>
        <taxon>Bacteria</taxon>
        <taxon>Pseudomonadati</taxon>
        <taxon>Bacteroidota</taxon>
        <taxon>Chitinophagia</taxon>
        <taxon>Chitinophagales</taxon>
        <taxon>Chitinophagaceae</taxon>
        <taxon>Chitinophaga</taxon>
    </lineage>
</organism>
<dbReference type="Gene3D" id="3.60.15.10">
    <property type="entry name" value="Ribonuclease Z/Hydroxyacylglutathione hydrolase-like"/>
    <property type="match status" value="1"/>
</dbReference>
<dbReference type="InterPro" id="IPR050114">
    <property type="entry name" value="UPF0173_UPF0282_UlaG_hydrolase"/>
</dbReference>